<dbReference type="EMBL" id="NMUH01001282">
    <property type="protein sequence ID" value="MQL90891.1"/>
    <property type="molecule type" value="Genomic_DNA"/>
</dbReference>
<name>A0A843V3Y2_COLES</name>
<proteinExistence type="predicted"/>
<dbReference type="Proteomes" id="UP000652761">
    <property type="component" value="Unassembled WGS sequence"/>
</dbReference>
<organism evidence="2 3">
    <name type="scientific">Colocasia esculenta</name>
    <name type="common">Wild taro</name>
    <name type="synonym">Arum esculentum</name>
    <dbReference type="NCBI Taxonomy" id="4460"/>
    <lineage>
        <taxon>Eukaryota</taxon>
        <taxon>Viridiplantae</taxon>
        <taxon>Streptophyta</taxon>
        <taxon>Embryophyta</taxon>
        <taxon>Tracheophyta</taxon>
        <taxon>Spermatophyta</taxon>
        <taxon>Magnoliopsida</taxon>
        <taxon>Liliopsida</taxon>
        <taxon>Araceae</taxon>
        <taxon>Aroideae</taxon>
        <taxon>Colocasieae</taxon>
        <taxon>Colocasia</taxon>
    </lineage>
</organism>
<feature type="compositionally biased region" description="Polar residues" evidence="1">
    <location>
        <begin position="43"/>
        <end position="57"/>
    </location>
</feature>
<evidence type="ECO:0000313" key="3">
    <source>
        <dbReference type="Proteomes" id="UP000652761"/>
    </source>
</evidence>
<evidence type="ECO:0000256" key="1">
    <source>
        <dbReference type="SAM" id="MobiDB-lite"/>
    </source>
</evidence>
<comment type="caution">
    <text evidence="2">The sequence shown here is derived from an EMBL/GenBank/DDBJ whole genome shotgun (WGS) entry which is preliminary data.</text>
</comment>
<evidence type="ECO:0000313" key="2">
    <source>
        <dbReference type="EMBL" id="MQL90891.1"/>
    </source>
</evidence>
<accession>A0A843V3Y2</accession>
<sequence>MKDEKPPALPHLKGVGVRARRTFPVRRPVLGRVVAEPGLYLQQSSTSAVKTTQTSTVHKYRDKP</sequence>
<protein>
    <submittedName>
        <fullName evidence="2">Uncharacterized protein</fullName>
    </submittedName>
</protein>
<reference evidence="2" key="1">
    <citation type="submission" date="2017-07" db="EMBL/GenBank/DDBJ databases">
        <title>Taro Niue Genome Assembly and Annotation.</title>
        <authorList>
            <person name="Atibalentja N."/>
            <person name="Keating K."/>
            <person name="Fields C.J."/>
        </authorList>
    </citation>
    <scope>NUCLEOTIDE SEQUENCE</scope>
    <source>
        <strain evidence="2">Niue_2</strain>
        <tissue evidence="2">Leaf</tissue>
    </source>
</reference>
<gene>
    <name evidence="2" type="ORF">Taro_023489</name>
</gene>
<keyword evidence="3" id="KW-1185">Reference proteome</keyword>
<feature type="region of interest" description="Disordered" evidence="1">
    <location>
        <begin position="43"/>
        <end position="64"/>
    </location>
</feature>
<dbReference type="AlphaFoldDB" id="A0A843V3Y2"/>